<comment type="caution">
    <text evidence="2">The sequence shown here is derived from an EMBL/GenBank/DDBJ whole genome shotgun (WGS) entry which is preliminary data.</text>
</comment>
<feature type="compositionally biased region" description="Polar residues" evidence="1">
    <location>
        <begin position="32"/>
        <end position="45"/>
    </location>
</feature>
<keyword evidence="3" id="KW-1185">Reference proteome</keyword>
<feature type="region of interest" description="Disordered" evidence="1">
    <location>
        <begin position="23"/>
        <end position="45"/>
    </location>
</feature>
<reference evidence="2 3" key="1">
    <citation type="journal article" date="2015" name="Genome Biol. Evol.">
        <title>Comparative Genomics of a Bacterivorous Green Alga Reveals Evolutionary Causalities and Consequences of Phago-Mixotrophic Mode of Nutrition.</title>
        <authorList>
            <person name="Burns J.A."/>
            <person name="Paasch A."/>
            <person name="Narechania A."/>
            <person name="Kim E."/>
        </authorList>
    </citation>
    <scope>NUCLEOTIDE SEQUENCE [LARGE SCALE GENOMIC DNA]</scope>
    <source>
        <strain evidence="2 3">PLY_AMNH</strain>
    </source>
</reference>
<proteinExistence type="predicted"/>
<gene>
    <name evidence="2" type="ORF">CYMTET_38524</name>
</gene>
<name>A0AAE0CBT8_9CHLO</name>
<accession>A0AAE0CBT8</accession>
<dbReference type="AlphaFoldDB" id="A0AAE0CBT8"/>
<dbReference type="EMBL" id="LGRX02025593">
    <property type="protein sequence ID" value="KAK3252166.1"/>
    <property type="molecule type" value="Genomic_DNA"/>
</dbReference>
<evidence type="ECO:0000313" key="3">
    <source>
        <dbReference type="Proteomes" id="UP001190700"/>
    </source>
</evidence>
<protein>
    <submittedName>
        <fullName evidence="2">Uncharacterized protein</fullName>
    </submittedName>
</protein>
<sequence length="213" mass="24235">MVGLGWCPTGRGDGSHACGLRREGGEGDECDSQTPGTAVQSRGISTASYNEESDELARWMPPPDTPAEKLIPVDYLWPLNYVHSDWVDAMTLKYRFASEAQLLRHLIFIANEEPPSNKRLIFKVVRCLHCSQSVRAGHIPKRERTLAVYPFQLEWLTVIFKKCSHKSVEKTLRIIVDFYWYYCGSGTTTPDEVKERDLFLRNRSKPSLPQEGS</sequence>
<evidence type="ECO:0000256" key="1">
    <source>
        <dbReference type="SAM" id="MobiDB-lite"/>
    </source>
</evidence>
<evidence type="ECO:0000313" key="2">
    <source>
        <dbReference type="EMBL" id="KAK3252166.1"/>
    </source>
</evidence>
<organism evidence="2 3">
    <name type="scientific">Cymbomonas tetramitiformis</name>
    <dbReference type="NCBI Taxonomy" id="36881"/>
    <lineage>
        <taxon>Eukaryota</taxon>
        <taxon>Viridiplantae</taxon>
        <taxon>Chlorophyta</taxon>
        <taxon>Pyramimonadophyceae</taxon>
        <taxon>Pyramimonadales</taxon>
        <taxon>Pyramimonadaceae</taxon>
        <taxon>Cymbomonas</taxon>
    </lineage>
</organism>
<dbReference type="Proteomes" id="UP001190700">
    <property type="component" value="Unassembled WGS sequence"/>
</dbReference>